<gene>
    <name evidence="1" type="ORF">J2T19_001953</name>
</gene>
<sequence length="297" mass="33728">MGNLVEHYITHNLIPILIKLGVNSNTISKISVDIDSRLCSILHRWNDEIFRSTVLLHGIEEASFYNPTANINTKALVVVCIRNSLLEDLSSTIAAAKSLGATKPLITDEQIKIITSDAITFFSNHNLSSQNIKKPLSDTFENLQTMYPITWNAMQKLSQCINFAKFGAHCVDKSNISLSKSTCKPEQFVEVQSGIDPTINHTLNEILERIEEGKQPFFFSDSFKMITRNPDKLYKIIEIILRSNAPLVTFNYYISNGYVARRAILLRPAHSQKDLEEKHKRNGGLRKVHLEIIKKMR</sequence>
<evidence type="ECO:0000313" key="2">
    <source>
        <dbReference type="Proteomes" id="UP001233836"/>
    </source>
</evidence>
<dbReference type="Proteomes" id="UP001233836">
    <property type="component" value="Unassembled WGS sequence"/>
</dbReference>
<reference evidence="1 2" key="1">
    <citation type="submission" date="2023-07" db="EMBL/GenBank/DDBJ databases">
        <title>Sorghum-associated microbial communities from plants grown in Nebraska, USA.</title>
        <authorList>
            <person name="Schachtman D."/>
        </authorList>
    </citation>
    <scope>NUCLEOTIDE SEQUENCE [LARGE SCALE GENOMIC DNA]</scope>
    <source>
        <strain evidence="1 2">DS1314</strain>
    </source>
</reference>
<organism evidence="1 2">
    <name type="scientific">Paenibacillus tundrae</name>
    <dbReference type="NCBI Taxonomy" id="528187"/>
    <lineage>
        <taxon>Bacteria</taxon>
        <taxon>Bacillati</taxon>
        <taxon>Bacillota</taxon>
        <taxon>Bacilli</taxon>
        <taxon>Bacillales</taxon>
        <taxon>Paenibacillaceae</taxon>
        <taxon>Paenibacillus</taxon>
    </lineage>
</organism>
<protein>
    <submittedName>
        <fullName evidence="1">Uncharacterized protein</fullName>
    </submittedName>
</protein>
<accession>A0ABT9WB80</accession>
<name>A0ABT9WB80_9BACL</name>
<evidence type="ECO:0000313" key="1">
    <source>
        <dbReference type="EMBL" id="MDQ0170511.1"/>
    </source>
</evidence>
<dbReference type="EMBL" id="JAUSTI010000004">
    <property type="protein sequence ID" value="MDQ0170511.1"/>
    <property type="molecule type" value="Genomic_DNA"/>
</dbReference>
<comment type="caution">
    <text evidence="1">The sequence shown here is derived from an EMBL/GenBank/DDBJ whole genome shotgun (WGS) entry which is preliminary data.</text>
</comment>
<proteinExistence type="predicted"/>
<keyword evidence="2" id="KW-1185">Reference proteome</keyword>
<dbReference type="RefSeq" id="WP_307215104.1">
    <property type="nucleotide sequence ID" value="NZ_JAUSTI010000004.1"/>
</dbReference>